<evidence type="ECO:0000256" key="9">
    <source>
        <dbReference type="ARBA" id="ARBA00023015"/>
    </source>
</evidence>
<dbReference type="GO" id="GO:0140944">
    <property type="term" value="F:histone H4K20 monomethyltransferase activity"/>
    <property type="evidence" value="ECO:0007669"/>
    <property type="project" value="UniProtKB-EC"/>
</dbReference>
<evidence type="ECO:0000256" key="6">
    <source>
        <dbReference type="ARBA" id="ARBA00022679"/>
    </source>
</evidence>
<gene>
    <name evidence="14" type="ORF">ABEB36_007813</name>
</gene>
<comment type="catalytic activity">
    <reaction evidence="12">
        <text>L-lysyl(20)-[histone H4] + S-adenosyl-L-methionine = N(6)-methyl-L-lysyl(20)-[histone H4] + S-adenosyl-L-homocysteine + H(+)</text>
        <dbReference type="Rhea" id="RHEA:60344"/>
        <dbReference type="Rhea" id="RHEA-COMP:15554"/>
        <dbReference type="Rhea" id="RHEA-COMP:15555"/>
        <dbReference type="ChEBI" id="CHEBI:15378"/>
        <dbReference type="ChEBI" id="CHEBI:29969"/>
        <dbReference type="ChEBI" id="CHEBI:57856"/>
        <dbReference type="ChEBI" id="CHEBI:59789"/>
        <dbReference type="ChEBI" id="CHEBI:61929"/>
        <dbReference type="EC" id="2.1.1.361"/>
    </reaction>
</comment>
<organism evidence="14 15">
    <name type="scientific">Hypothenemus hampei</name>
    <name type="common">Coffee berry borer</name>
    <dbReference type="NCBI Taxonomy" id="57062"/>
    <lineage>
        <taxon>Eukaryota</taxon>
        <taxon>Metazoa</taxon>
        <taxon>Ecdysozoa</taxon>
        <taxon>Arthropoda</taxon>
        <taxon>Hexapoda</taxon>
        <taxon>Insecta</taxon>
        <taxon>Pterygota</taxon>
        <taxon>Neoptera</taxon>
        <taxon>Endopterygota</taxon>
        <taxon>Coleoptera</taxon>
        <taxon>Polyphaga</taxon>
        <taxon>Cucujiformia</taxon>
        <taxon>Curculionidae</taxon>
        <taxon>Scolytinae</taxon>
        <taxon>Hypothenemus</taxon>
    </lineage>
</organism>
<reference evidence="14 15" key="1">
    <citation type="submission" date="2024-05" db="EMBL/GenBank/DDBJ databases">
        <title>Genetic variation in Jamaican populations of the coffee berry borer (Hypothenemus hampei).</title>
        <authorList>
            <person name="Errbii M."/>
            <person name="Myrie A."/>
        </authorList>
    </citation>
    <scope>NUCLEOTIDE SEQUENCE [LARGE SCALE GENOMIC DNA]</scope>
    <source>
        <strain evidence="14">JA-Hopewell-2020-01-JO</strain>
        <tissue evidence="14">Whole body</tissue>
    </source>
</reference>
<evidence type="ECO:0000256" key="7">
    <source>
        <dbReference type="ARBA" id="ARBA00022691"/>
    </source>
</evidence>
<dbReference type="PANTHER" id="PTHR46167:SF1">
    <property type="entry name" value="N-LYSINE METHYLTRANSFERASE KMT5A"/>
    <property type="match status" value="1"/>
</dbReference>
<accession>A0ABD1EW88</accession>
<protein>
    <recommendedName>
        <fullName evidence="3">[histone H4]-lysine(20) N-methyltransferase</fullName>
        <ecNumber evidence="3">2.1.1.361</ecNumber>
    </recommendedName>
</protein>
<evidence type="ECO:0000256" key="11">
    <source>
        <dbReference type="ARBA" id="ARBA00023242"/>
    </source>
</evidence>
<dbReference type="GO" id="GO:0005694">
    <property type="term" value="C:chromosome"/>
    <property type="evidence" value="ECO:0007669"/>
    <property type="project" value="UniProtKB-SubCell"/>
</dbReference>
<dbReference type="Gene3D" id="2.170.270.10">
    <property type="entry name" value="SET domain"/>
    <property type="match status" value="1"/>
</dbReference>
<dbReference type="GO" id="GO:0032259">
    <property type="term" value="P:methylation"/>
    <property type="evidence" value="ECO:0007669"/>
    <property type="project" value="UniProtKB-KW"/>
</dbReference>
<evidence type="ECO:0000256" key="1">
    <source>
        <dbReference type="ARBA" id="ARBA00004123"/>
    </source>
</evidence>
<dbReference type="GO" id="GO:0005634">
    <property type="term" value="C:nucleus"/>
    <property type="evidence" value="ECO:0007669"/>
    <property type="project" value="UniProtKB-SubCell"/>
</dbReference>
<evidence type="ECO:0000313" key="14">
    <source>
        <dbReference type="EMBL" id="KAL1502706.1"/>
    </source>
</evidence>
<dbReference type="InterPro" id="IPR051760">
    <property type="entry name" value="KMT5A"/>
</dbReference>
<sequence>MVKVTKQSELQNHKLTEYFSVRKSARKTKMQVLREHQKFLENLIRNEVEDGLECRHIEGKGRGVFATKNFERGSFVVEYSGDFISFSEANERERQYALDETAGCYMYYFKYNDQTFCIDATQETGKLGRLVNHSRTNSNLYTKTILVDGLPRLVLLAKETIKKGQELLYDYGDRSKESIKNHPWLKY</sequence>
<keyword evidence="8" id="KW-0156">Chromatin regulator</keyword>
<evidence type="ECO:0000256" key="3">
    <source>
        <dbReference type="ARBA" id="ARBA00012187"/>
    </source>
</evidence>
<comment type="subcellular location">
    <subcellularLocation>
        <location evidence="2">Chromosome</location>
    </subcellularLocation>
    <subcellularLocation>
        <location evidence="1">Nucleus</location>
    </subcellularLocation>
</comment>
<dbReference type="InterPro" id="IPR047266">
    <property type="entry name" value="KMT5A-like_SET"/>
</dbReference>
<feature type="domain" description="SET" evidence="13">
    <location>
        <begin position="50"/>
        <end position="172"/>
    </location>
</feature>
<dbReference type="InterPro" id="IPR001214">
    <property type="entry name" value="SET_dom"/>
</dbReference>
<dbReference type="CDD" id="cd10528">
    <property type="entry name" value="SET_SETD8"/>
    <property type="match status" value="1"/>
</dbReference>
<evidence type="ECO:0000259" key="13">
    <source>
        <dbReference type="PROSITE" id="PS50280"/>
    </source>
</evidence>
<comment type="caution">
    <text evidence="14">The sequence shown here is derived from an EMBL/GenBank/DDBJ whole genome shotgun (WGS) entry which is preliminary data.</text>
</comment>
<evidence type="ECO:0000256" key="10">
    <source>
        <dbReference type="ARBA" id="ARBA00023163"/>
    </source>
</evidence>
<keyword evidence="5" id="KW-0489">Methyltransferase</keyword>
<evidence type="ECO:0000256" key="4">
    <source>
        <dbReference type="ARBA" id="ARBA00022454"/>
    </source>
</evidence>
<evidence type="ECO:0000256" key="5">
    <source>
        <dbReference type="ARBA" id="ARBA00022603"/>
    </source>
</evidence>
<evidence type="ECO:0000256" key="8">
    <source>
        <dbReference type="ARBA" id="ARBA00022853"/>
    </source>
</evidence>
<dbReference type="PROSITE" id="PS51571">
    <property type="entry name" value="SAM_MT43_PR_SET"/>
    <property type="match status" value="1"/>
</dbReference>
<dbReference type="EC" id="2.1.1.361" evidence="3"/>
<dbReference type="PROSITE" id="PS50280">
    <property type="entry name" value="SET"/>
    <property type="match status" value="1"/>
</dbReference>
<proteinExistence type="predicted"/>
<name>A0ABD1EW88_HYPHA</name>
<keyword evidence="10" id="KW-0804">Transcription</keyword>
<dbReference type="AlphaFoldDB" id="A0ABD1EW88"/>
<dbReference type="EMBL" id="JBDJPC010000005">
    <property type="protein sequence ID" value="KAL1502706.1"/>
    <property type="molecule type" value="Genomic_DNA"/>
</dbReference>
<keyword evidence="9" id="KW-0805">Transcription regulation</keyword>
<evidence type="ECO:0000256" key="2">
    <source>
        <dbReference type="ARBA" id="ARBA00004286"/>
    </source>
</evidence>
<dbReference type="Pfam" id="PF00856">
    <property type="entry name" value="SET"/>
    <property type="match status" value="1"/>
</dbReference>
<keyword evidence="7" id="KW-0949">S-adenosyl-L-methionine</keyword>
<keyword evidence="15" id="KW-1185">Reference proteome</keyword>
<dbReference type="SUPFAM" id="SSF82199">
    <property type="entry name" value="SET domain"/>
    <property type="match status" value="1"/>
</dbReference>
<dbReference type="Proteomes" id="UP001566132">
    <property type="component" value="Unassembled WGS sequence"/>
</dbReference>
<dbReference type="PANTHER" id="PTHR46167">
    <property type="entry name" value="N-LYSINE METHYLTRANSFERASE KMT5A"/>
    <property type="match status" value="1"/>
</dbReference>
<keyword evidence="11" id="KW-0539">Nucleus</keyword>
<keyword evidence="6" id="KW-0808">Transferase</keyword>
<keyword evidence="4" id="KW-0158">Chromosome</keyword>
<evidence type="ECO:0000256" key="12">
    <source>
        <dbReference type="ARBA" id="ARBA00047784"/>
    </source>
</evidence>
<dbReference type="InterPro" id="IPR046341">
    <property type="entry name" value="SET_dom_sf"/>
</dbReference>
<dbReference type="SMART" id="SM00317">
    <property type="entry name" value="SET"/>
    <property type="match status" value="1"/>
</dbReference>
<dbReference type="InterPro" id="IPR016858">
    <property type="entry name" value="KMT5A-like"/>
</dbReference>
<evidence type="ECO:0000313" key="15">
    <source>
        <dbReference type="Proteomes" id="UP001566132"/>
    </source>
</evidence>